<evidence type="ECO:0000256" key="1">
    <source>
        <dbReference type="ARBA" id="ARBA00022617"/>
    </source>
</evidence>
<evidence type="ECO:0000256" key="6">
    <source>
        <dbReference type="ARBA" id="ARBA00023014"/>
    </source>
</evidence>
<dbReference type="InterPro" id="IPR012748">
    <property type="entry name" value="Rieske-like_NirD"/>
</dbReference>
<dbReference type="InterPro" id="IPR052034">
    <property type="entry name" value="NasD-like"/>
</dbReference>
<dbReference type="PROSITE" id="PS51296">
    <property type="entry name" value="RIESKE"/>
    <property type="match status" value="1"/>
</dbReference>
<evidence type="ECO:0000256" key="7">
    <source>
        <dbReference type="ARBA" id="ARBA00023063"/>
    </source>
</evidence>
<evidence type="ECO:0000313" key="9">
    <source>
        <dbReference type="EMBL" id="SFE55995.1"/>
    </source>
</evidence>
<dbReference type="GO" id="GO:0046872">
    <property type="term" value="F:metal ion binding"/>
    <property type="evidence" value="ECO:0007669"/>
    <property type="project" value="UniProtKB-KW"/>
</dbReference>
<dbReference type="GO" id="GO:0008942">
    <property type="term" value="F:nitrite reductase [NAD(P)H] activity"/>
    <property type="evidence" value="ECO:0007669"/>
    <property type="project" value="InterPro"/>
</dbReference>
<keyword evidence="1" id="KW-0349">Heme</keyword>
<dbReference type="SUPFAM" id="SSF50022">
    <property type="entry name" value="ISP domain"/>
    <property type="match status" value="1"/>
</dbReference>
<dbReference type="AlphaFoldDB" id="A0A1I2BII1"/>
<protein>
    <submittedName>
        <fullName evidence="9">Assimilatory nitrite reductase (NAD(P)H) small subunit</fullName>
    </submittedName>
</protein>
<dbReference type="STRING" id="1003.SAMN04488541_100331"/>
<keyword evidence="7" id="KW-0534">Nitrate assimilation</keyword>
<dbReference type="GO" id="GO:0051537">
    <property type="term" value="F:2 iron, 2 sulfur cluster binding"/>
    <property type="evidence" value="ECO:0007669"/>
    <property type="project" value="UniProtKB-KW"/>
</dbReference>
<evidence type="ECO:0000256" key="3">
    <source>
        <dbReference type="ARBA" id="ARBA00022723"/>
    </source>
</evidence>
<dbReference type="Proteomes" id="UP000199513">
    <property type="component" value="Unassembled WGS sequence"/>
</dbReference>
<dbReference type="InterPro" id="IPR036922">
    <property type="entry name" value="Rieske_2Fe-2S_sf"/>
</dbReference>
<keyword evidence="5" id="KW-0408">Iron</keyword>
<dbReference type="PANTHER" id="PTHR43809:SF1">
    <property type="entry name" value="NITRITE REDUCTASE (NADH) LARGE SUBUNIT"/>
    <property type="match status" value="1"/>
</dbReference>
<dbReference type="NCBIfam" id="TIGR02378">
    <property type="entry name" value="nirD_assim_sml"/>
    <property type="match status" value="1"/>
</dbReference>
<evidence type="ECO:0000259" key="8">
    <source>
        <dbReference type="PROSITE" id="PS51296"/>
    </source>
</evidence>
<keyword evidence="3" id="KW-0479">Metal-binding</keyword>
<sequence length="109" mass="12402">MNWFLACTEQDVPDNGGACIKYKNEQIAVFNFKRRGEWYATQNLCPHRQQMVLSRGIIGTQEGEPKVACPFHKKNYSLQSGKCLNGSEQSLKIYPIKVENGMVYIGVEE</sequence>
<proteinExistence type="predicted"/>
<evidence type="ECO:0000256" key="2">
    <source>
        <dbReference type="ARBA" id="ARBA00022714"/>
    </source>
</evidence>
<dbReference type="PANTHER" id="PTHR43809">
    <property type="entry name" value="NITRITE REDUCTASE (NADH) LARGE SUBUNIT"/>
    <property type="match status" value="1"/>
</dbReference>
<dbReference type="PROSITE" id="PS51300">
    <property type="entry name" value="NIRD"/>
    <property type="match status" value="1"/>
</dbReference>
<reference evidence="9 10" key="1">
    <citation type="submission" date="2016-10" db="EMBL/GenBank/DDBJ databases">
        <authorList>
            <person name="de Groot N.N."/>
        </authorList>
    </citation>
    <scope>NUCLEOTIDE SEQUENCE [LARGE SCALE GENOMIC DNA]</scope>
    <source>
        <strain>GEY</strain>
        <strain evidence="10">DSM 9560</strain>
    </source>
</reference>
<dbReference type="RefSeq" id="WP_091539264.1">
    <property type="nucleotide sequence ID" value="NZ_FONY01000003.1"/>
</dbReference>
<keyword evidence="10" id="KW-1185">Reference proteome</keyword>
<dbReference type="Pfam" id="PF13806">
    <property type="entry name" value="Rieske_2"/>
    <property type="match status" value="1"/>
</dbReference>
<keyword evidence="4" id="KW-0560">Oxidoreductase</keyword>
<evidence type="ECO:0000256" key="5">
    <source>
        <dbReference type="ARBA" id="ARBA00023004"/>
    </source>
</evidence>
<dbReference type="GO" id="GO:0042128">
    <property type="term" value="P:nitrate assimilation"/>
    <property type="evidence" value="ECO:0007669"/>
    <property type="project" value="UniProtKB-KW"/>
</dbReference>
<dbReference type="OrthoDB" id="516687at2"/>
<keyword evidence="2" id="KW-0001">2Fe-2S</keyword>
<organism evidence="9 10">
    <name type="scientific">Thermoflexibacter ruber</name>
    <dbReference type="NCBI Taxonomy" id="1003"/>
    <lineage>
        <taxon>Bacteria</taxon>
        <taxon>Pseudomonadati</taxon>
        <taxon>Bacteroidota</taxon>
        <taxon>Cytophagia</taxon>
        <taxon>Cytophagales</taxon>
        <taxon>Thermoflexibacteraceae</taxon>
        <taxon>Thermoflexibacter</taxon>
    </lineage>
</organism>
<dbReference type="CDD" id="cd03529">
    <property type="entry name" value="Rieske_NirD"/>
    <property type="match status" value="1"/>
</dbReference>
<keyword evidence="6" id="KW-0411">Iron-sulfur</keyword>
<accession>A0A1I2BII1</accession>
<evidence type="ECO:0000313" key="10">
    <source>
        <dbReference type="Proteomes" id="UP000199513"/>
    </source>
</evidence>
<evidence type="ECO:0000256" key="4">
    <source>
        <dbReference type="ARBA" id="ARBA00023002"/>
    </source>
</evidence>
<name>A0A1I2BII1_9BACT</name>
<gene>
    <name evidence="9" type="ORF">SAMN04488541_100331</name>
</gene>
<dbReference type="Gene3D" id="2.102.10.10">
    <property type="entry name" value="Rieske [2Fe-2S] iron-sulphur domain"/>
    <property type="match status" value="1"/>
</dbReference>
<dbReference type="InterPro" id="IPR017941">
    <property type="entry name" value="Rieske_2Fe-2S"/>
</dbReference>
<feature type="domain" description="Rieske" evidence="8">
    <location>
        <begin position="4"/>
        <end position="105"/>
    </location>
</feature>
<dbReference type="EMBL" id="FONY01000003">
    <property type="protein sequence ID" value="SFE55995.1"/>
    <property type="molecule type" value="Genomic_DNA"/>
</dbReference>